<dbReference type="EMBL" id="CADCTZ010000060">
    <property type="protein sequence ID" value="CAA9305641.1"/>
    <property type="molecule type" value="Genomic_DNA"/>
</dbReference>
<evidence type="ECO:0000313" key="1">
    <source>
        <dbReference type="EMBL" id="CAA9305641.1"/>
    </source>
</evidence>
<dbReference type="AlphaFoldDB" id="A0A6J4KGV2"/>
<gene>
    <name evidence="1" type="ORF">AVDCRST_MAG84-419</name>
</gene>
<name>A0A6J4KGV2_9CYAN</name>
<proteinExistence type="predicted"/>
<accession>A0A6J4KGV2</accession>
<organism evidence="1">
    <name type="scientific">uncultured Microcoleus sp</name>
    <dbReference type="NCBI Taxonomy" id="259945"/>
    <lineage>
        <taxon>Bacteria</taxon>
        <taxon>Bacillati</taxon>
        <taxon>Cyanobacteriota</taxon>
        <taxon>Cyanophyceae</taxon>
        <taxon>Oscillatoriophycideae</taxon>
        <taxon>Oscillatoriales</taxon>
        <taxon>Microcoleaceae</taxon>
        <taxon>Microcoleus</taxon>
        <taxon>environmental samples</taxon>
    </lineage>
</organism>
<reference evidence="1" key="1">
    <citation type="submission" date="2020-02" db="EMBL/GenBank/DDBJ databases">
        <authorList>
            <person name="Meier V. D."/>
        </authorList>
    </citation>
    <scope>NUCLEOTIDE SEQUENCE</scope>
    <source>
        <strain evidence="1">AVDCRST_MAG84</strain>
    </source>
</reference>
<sequence>MHNNPGDTFARSPTKKWKNLLFHFFIMTIRPDCKPLFLLDFSDNYRGTGPRCLFKICFERRSLLVT</sequence>
<protein>
    <submittedName>
        <fullName evidence="1">Uncharacterized protein</fullName>
    </submittedName>
</protein>